<keyword evidence="6" id="KW-0333">Golgi apparatus</keyword>
<feature type="transmembrane region" description="Helical" evidence="8">
    <location>
        <begin position="221"/>
        <end position="238"/>
    </location>
</feature>
<evidence type="ECO:0000256" key="2">
    <source>
        <dbReference type="ARBA" id="ARBA00007414"/>
    </source>
</evidence>
<organism evidence="10 11">
    <name type="scientific">Aplysia californica</name>
    <name type="common">California sea hare</name>
    <dbReference type="NCBI Taxonomy" id="6500"/>
    <lineage>
        <taxon>Eukaryota</taxon>
        <taxon>Metazoa</taxon>
        <taxon>Spiralia</taxon>
        <taxon>Lophotrochozoa</taxon>
        <taxon>Mollusca</taxon>
        <taxon>Gastropoda</taxon>
        <taxon>Heterobranchia</taxon>
        <taxon>Euthyneura</taxon>
        <taxon>Tectipleura</taxon>
        <taxon>Aplysiida</taxon>
        <taxon>Aplysioidea</taxon>
        <taxon>Aplysiidae</taxon>
        <taxon>Aplysia</taxon>
    </lineage>
</organism>
<feature type="transmembrane region" description="Helical" evidence="8">
    <location>
        <begin position="190"/>
        <end position="209"/>
    </location>
</feature>
<dbReference type="PROSITE" id="PS51257">
    <property type="entry name" value="PROKAR_LIPOPROTEIN"/>
    <property type="match status" value="1"/>
</dbReference>
<evidence type="ECO:0000256" key="6">
    <source>
        <dbReference type="ARBA" id="ARBA00023034"/>
    </source>
</evidence>
<evidence type="ECO:0000259" key="9">
    <source>
        <dbReference type="Pfam" id="PF10277"/>
    </source>
</evidence>
<reference evidence="11" key="1">
    <citation type="submission" date="2025-08" db="UniProtKB">
        <authorList>
            <consortium name="RefSeq"/>
        </authorList>
    </citation>
    <scope>IDENTIFICATION</scope>
</reference>
<dbReference type="PANTHER" id="PTHR12892">
    <property type="entry name" value="FGF RECEPTOR ACTIVATING PROTEIN 1"/>
    <property type="match status" value="1"/>
</dbReference>
<feature type="domain" description="CWH43-like N-terminal" evidence="9">
    <location>
        <begin position="16"/>
        <end position="248"/>
    </location>
</feature>
<accession>A0ABM0JK76</accession>
<gene>
    <name evidence="11" type="primary">LOC101852089</name>
</gene>
<evidence type="ECO:0000256" key="4">
    <source>
        <dbReference type="ARBA" id="ARBA00022692"/>
    </source>
</evidence>
<evidence type="ECO:0000256" key="5">
    <source>
        <dbReference type="ARBA" id="ARBA00022989"/>
    </source>
</evidence>
<feature type="transmembrane region" description="Helical" evidence="8">
    <location>
        <begin position="121"/>
        <end position="140"/>
    </location>
</feature>
<dbReference type="Proteomes" id="UP000694888">
    <property type="component" value="Unplaced"/>
</dbReference>
<evidence type="ECO:0000313" key="10">
    <source>
        <dbReference type="Proteomes" id="UP000694888"/>
    </source>
</evidence>
<evidence type="ECO:0000313" key="11">
    <source>
        <dbReference type="RefSeq" id="XP_005095650.1"/>
    </source>
</evidence>
<feature type="transmembrane region" description="Helical" evidence="8">
    <location>
        <begin position="146"/>
        <end position="169"/>
    </location>
</feature>
<evidence type="ECO:0000256" key="8">
    <source>
        <dbReference type="SAM" id="Phobius"/>
    </source>
</evidence>
<evidence type="ECO:0000256" key="7">
    <source>
        <dbReference type="ARBA" id="ARBA00023136"/>
    </source>
</evidence>
<protein>
    <submittedName>
        <fullName evidence="11">Post-GPI attachment to proteins factor 2</fullName>
    </submittedName>
</protein>
<dbReference type="InterPro" id="IPR039545">
    <property type="entry name" value="PGAP2"/>
</dbReference>
<keyword evidence="10" id="KW-1185">Reference proteome</keyword>
<keyword evidence="3" id="KW-0337">GPI-anchor biosynthesis</keyword>
<keyword evidence="7 8" id="KW-0472">Membrane</keyword>
<name>A0ABM0JK76_APLCA</name>
<proteinExistence type="inferred from homology"/>
<comment type="subcellular location">
    <subcellularLocation>
        <location evidence="1">Golgi apparatus membrane</location>
        <topology evidence="1">Multi-pass membrane protein</topology>
    </subcellularLocation>
</comment>
<dbReference type="Pfam" id="PF10277">
    <property type="entry name" value="Frag1"/>
    <property type="match status" value="1"/>
</dbReference>
<evidence type="ECO:0000256" key="1">
    <source>
        <dbReference type="ARBA" id="ARBA00004653"/>
    </source>
</evidence>
<dbReference type="PANTHER" id="PTHR12892:SF11">
    <property type="entry name" value="POST-GPI ATTACHMENT TO PROTEINS FACTOR 2"/>
    <property type="match status" value="1"/>
</dbReference>
<dbReference type="InterPro" id="IPR019402">
    <property type="entry name" value="CWH43_N"/>
</dbReference>
<evidence type="ECO:0000256" key="3">
    <source>
        <dbReference type="ARBA" id="ARBA00022502"/>
    </source>
</evidence>
<feature type="transmembrane region" description="Helical" evidence="8">
    <location>
        <begin position="12"/>
        <end position="31"/>
    </location>
</feature>
<keyword evidence="5 8" id="KW-1133">Transmembrane helix</keyword>
<dbReference type="GeneID" id="101852089"/>
<sequence length="259" mass="29515">MQVHRNYPHFYVFFPHVIGISCILPLGALLFCELWSVLADFKASTATTCDRKIRETAVWNFLPSISEATGRLTPQRYVWQICIALHCTPRFLIALGYRSVHRGLFPRSGALARFAHLSRASYLLHMTEICALIGLSIISSSENYEIHKFCFITFMLCATLHMLSMCVLYGPGLRAVQFGVDETEERSLRLKQILTFVNITTFVVAMYFFYRHNTYCEDGVYSLFALCEIVVVVTNIAFHSTAMLDFNKSHVVLQDGIGR</sequence>
<dbReference type="RefSeq" id="XP_005095650.1">
    <property type="nucleotide sequence ID" value="XM_005095593.2"/>
</dbReference>
<comment type="similarity">
    <text evidence="2">Belongs to the PGAP2 family.</text>
</comment>
<keyword evidence="4 8" id="KW-0812">Transmembrane</keyword>